<keyword evidence="7" id="KW-0325">Glycoprotein</keyword>
<reference evidence="13 14" key="1">
    <citation type="journal article" date="2011" name="Proc. Natl. Acad. Sci. U.S.A.">
        <title>Comparative genomics of xylose-fermenting fungi for enhanced biofuel production.</title>
        <authorList>
            <person name="Wohlbach D.J."/>
            <person name="Kuo A."/>
            <person name="Sato T.K."/>
            <person name="Potts K.M."/>
            <person name="Salamov A.A."/>
            <person name="LaButti K.M."/>
            <person name="Sun H."/>
            <person name="Clum A."/>
            <person name="Pangilinan J.L."/>
            <person name="Lindquist E.A."/>
            <person name="Lucas S."/>
            <person name="Lapidus A."/>
            <person name="Jin M."/>
            <person name="Gunawan C."/>
            <person name="Balan V."/>
            <person name="Dale B.E."/>
            <person name="Jeffries T.W."/>
            <person name="Zinkel R."/>
            <person name="Barry K.W."/>
            <person name="Grigoriev I.V."/>
            <person name="Gasch A.P."/>
        </authorList>
    </citation>
    <scope>NUCLEOTIDE SEQUENCE [LARGE SCALE GENOMIC DNA]</scope>
    <source>
        <strain evidence="14">NRRL Y-27907 / 11-Y1</strain>
    </source>
</reference>
<evidence type="ECO:0000313" key="14">
    <source>
        <dbReference type="Proteomes" id="UP000000709"/>
    </source>
</evidence>
<evidence type="ECO:0000259" key="12">
    <source>
        <dbReference type="PROSITE" id="PS51210"/>
    </source>
</evidence>
<dbReference type="GO" id="GO:0046475">
    <property type="term" value="P:glycerophospholipid catabolic process"/>
    <property type="evidence" value="ECO:0007669"/>
    <property type="project" value="TreeGrafter"/>
</dbReference>
<evidence type="ECO:0000256" key="6">
    <source>
        <dbReference type="ARBA" id="ARBA00023098"/>
    </source>
</evidence>
<comment type="function">
    <text evidence="8">Catalyzes the release of fatty acids from lysophospholipids. Phospholipase B may well contribute to pathogenicity by abetting the fungus in damaging and traversing host cell membranes, processes which likely increase the rapidity of disseminated infection.</text>
</comment>
<dbReference type="PANTHER" id="PTHR10728:SF33">
    <property type="entry name" value="LYSOPHOSPHOLIPASE 1-RELATED"/>
    <property type="match status" value="1"/>
</dbReference>
<dbReference type="FunFam" id="3.40.1090.10:FF:000010">
    <property type="entry name" value="Lysophospholipase"/>
    <property type="match status" value="1"/>
</dbReference>
<evidence type="ECO:0000256" key="7">
    <source>
        <dbReference type="ARBA" id="ARBA00023180"/>
    </source>
</evidence>
<dbReference type="GO" id="GO:0005886">
    <property type="term" value="C:plasma membrane"/>
    <property type="evidence" value="ECO:0007669"/>
    <property type="project" value="TreeGrafter"/>
</dbReference>
<dbReference type="EC" id="3.1.1.5" evidence="2 10"/>
<evidence type="ECO:0000256" key="1">
    <source>
        <dbReference type="ARBA" id="ARBA00008780"/>
    </source>
</evidence>
<dbReference type="OMA" id="QLWSHIP"/>
<proteinExistence type="inferred from homology"/>
<dbReference type="KEGG" id="spaa:SPAPADRAFT_157443"/>
<dbReference type="GO" id="GO:0004622">
    <property type="term" value="F:phosphatidylcholine lysophospholipase activity"/>
    <property type="evidence" value="ECO:0007669"/>
    <property type="project" value="UniProtKB-EC"/>
</dbReference>
<dbReference type="Proteomes" id="UP000000709">
    <property type="component" value="Unassembled WGS sequence"/>
</dbReference>
<comment type="catalytic activity">
    <reaction evidence="10">
        <text>a 1-acyl-sn-glycero-3-phosphocholine + H2O = sn-glycerol 3-phosphocholine + a fatty acid + H(+)</text>
        <dbReference type="Rhea" id="RHEA:15177"/>
        <dbReference type="ChEBI" id="CHEBI:15377"/>
        <dbReference type="ChEBI" id="CHEBI:15378"/>
        <dbReference type="ChEBI" id="CHEBI:16870"/>
        <dbReference type="ChEBI" id="CHEBI:28868"/>
        <dbReference type="ChEBI" id="CHEBI:58168"/>
        <dbReference type="EC" id="3.1.1.5"/>
    </reaction>
</comment>
<dbReference type="Gene3D" id="3.40.1090.10">
    <property type="entry name" value="Cytosolic phospholipase A2 catalytic domain"/>
    <property type="match status" value="1"/>
</dbReference>
<dbReference type="GeneID" id="18871080"/>
<evidence type="ECO:0000256" key="5">
    <source>
        <dbReference type="ARBA" id="ARBA00022963"/>
    </source>
</evidence>
<accession>G3AU53</accession>
<dbReference type="EMBL" id="GL996505">
    <property type="protein sequence ID" value="EGW30429.1"/>
    <property type="molecule type" value="Genomic_DNA"/>
</dbReference>
<feature type="domain" description="PLA2c" evidence="12">
    <location>
        <begin position="28"/>
        <end position="564"/>
    </location>
</feature>
<comment type="similarity">
    <text evidence="1 10">Belongs to the lysophospholipase family.</text>
</comment>
<keyword evidence="14" id="KW-1185">Reference proteome</keyword>
<sequence length="601" mass="66353">MHVLAILLLIQLAIAISPTKNYTPGKVKCPGGKLTREANGICASEVEYVNNRKDIAKTNLRQFLKSVSMRDFDVDGFLDSGAPLPVIGMAFSGGGYRAMLCGAGQISAYDSRVKSKDKTLAGLLQSTTYLSGLSGGNWLVGSLISNNFISIDEVLAHKKLWDIDNALLDYYGDNFIANKIMWAAISMQVWSKDLAGFETSMTDIWGRALSYPLLAATEDQGDAFLLSDVTSLPAFKSYDIPFPILVADGRAPNSTIINLNSTVFEITPYEVGSFDPSLNTFVQTKYLGTQLDDGVPKKDCINGYDNAGFLMGTSSSLFNQFILQLDKAGLPPFINDLIKKYILDPLSKSNEDVANYNPNPFYKSTNPETTISGSKILHLVDGGEDGQNVPLLPLLNRKVDIIFAHDNSNDHKGFPDGTSLIATYERQFVQQGKSMAFPYVPGQSSFRNLNLTSKPTFFGCDAKNLSTLTDNIYDVPLVVYIGNRPFSYWSNTSTFKMEYKENERRGMIKNGYEVATRKNGTLDSDWAACVGCAIIRRQQERTGQEQSEQCKQCFKRYCWDGTIYKGADIGENYDDEGLTLTGKYYNGNNIPGIKDGGTELY</sequence>
<keyword evidence="4 9" id="KW-0378">Hydrolase</keyword>
<evidence type="ECO:0000256" key="9">
    <source>
        <dbReference type="PROSITE-ProRule" id="PRU00555"/>
    </source>
</evidence>
<dbReference type="InterPro" id="IPR016035">
    <property type="entry name" value="Acyl_Trfase/lysoPLipase"/>
</dbReference>
<evidence type="ECO:0000256" key="4">
    <source>
        <dbReference type="ARBA" id="ARBA00022801"/>
    </source>
</evidence>
<dbReference type="SMART" id="SM00022">
    <property type="entry name" value="PLAc"/>
    <property type="match status" value="1"/>
</dbReference>
<dbReference type="PANTHER" id="PTHR10728">
    <property type="entry name" value="CYTOSOLIC PHOSPHOLIPASE A2"/>
    <property type="match status" value="1"/>
</dbReference>
<keyword evidence="3 11" id="KW-0732">Signal</keyword>
<dbReference type="HOGENOM" id="CLU_014602_0_0_1"/>
<gene>
    <name evidence="13" type="ORF">SPAPADRAFT_157443</name>
</gene>
<dbReference type="RefSeq" id="XP_007377400.1">
    <property type="nucleotide sequence ID" value="XM_007377338.1"/>
</dbReference>
<feature type="signal peptide" evidence="11">
    <location>
        <begin position="1"/>
        <end position="15"/>
    </location>
</feature>
<dbReference type="GO" id="GO:0005783">
    <property type="term" value="C:endoplasmic reticulum"/>
    <property type="evidence" value="ECO:0007669"/>
    <property type="project" value="TreeGrafter"/>
</dbReference>
<evidence type="ECO:0000256" key="2">
    <source>
        <dbReference type="ARBA" id="ARBA00013274"/>
    </source>
</evidence>
<evidence type="ECO:0000256" key="10">
    <source>
        <dbReference type="RuleBase" id="RU362103"/>
    </source>
</evidence>
<dbReference type="SUPFAM" id="SSF52151">
    <property type="entry name" value="FabD/lysophospholipase-like"/>
    <property type="match status" value="1"/>
</dbReference>
<evidence type="ECO:0000256" key="11">
    <source>
        <dbReference type="SAM" id="SignalP"/>
    </source>
</evidence>
<dbReference type="PROSITE" id="PS51210">
    <property type="entry name" value="PLA2C"/>
    <property type="match status" value="1"/>
</dbReference>
<evidence type="ECO:0000256" key="3">
    <source>
        <dbReference type="ARBA" id="ARBA00022729"/>
    </source>
</evidence>
<dbReference type="STRING" id="619300.G3AU53"/>
<dbReference type="GO" id="GO:0004623">
    <property type="term" value="F:phospholipase A2 activity"/>
    <property type="evidence" value="ECO:0007669"/>
    <property type="project" value="TreeGrafter"/>
</dbReference>
<dbReference type="InParanoid" id="G3AU53"/>
<dbReference type="eggNOG" id="KOG1325">
    <property type="taxonomic scope" value="Eukaryota"/>
</dbReference>
<organism evidence="14">
    <name type="scientific">Spathaspora passalidarum (strain NRRL Y-27907 / 11-Y1)</name>
    <dbReference type="NCBI Taxonomy" id="619300"/>
    <lineage>
        <taxon>Eukaryota</taxon>
        <taxon>Fungi</taxon>
        <taxon>Dikarya</taxon>
        <taxon>Ascomycota</taxon>
        <taxon>Saccharomycotina</taxon>
        <taxon>Pichiomycetes</taxon>
        <taxon>Debaryomycetaceae</taxon>
        <taxon>Spathaspora</taxon>
    </lineage>
</organism>
<dbReference type="OrthoDB" id="4084751at2759"/>
<dbReference type="InterPro" id="IPR002642">
    <property type="entry name" value="LysoPLipase_cat_dom"/>
</dbReference>
<dbReference type="Pfam" id="PF01735">
    <property type="entry name" value="PLA2_B"/>
    <property type="match status" value="1"/>
</dbReference>
<name>G3AU53_SPAPN</name>
<evidence type="ECO:0000256" key="8">
    <source>
        <dbReference type="ARBA" id="ARBA00059407"/>
    </source>
</evidence>
<dbReference type="AlphaFoldDB" id="G3AU53"/>
<dbReference type="GO" id="GO:0005576">
    <property type="term" value="C:extracellular region"/>
    <property type="evidence" value="ECO:0007669"/>
    <property type="project" value="TreeGrafter"/>
</dbReference>
<evidence type="ECO:0000313" key="13">
    <source>
        <dbReference type="EMBL" id="EGW30429.1"/>
    </source>
</evidence>
<dbReference type="GO" id="GO:0005829">
    <property type="term" value="C:cytosol"/>
    <property type="evidence" value="ECO:0007669"/>
    <property type="project" value="TreeGrafter"/>
</dbReference>
<keyword evidence="5 9" id="KW-0442">Lipid degradation</keyword>
<keyword evidence="6 9" id="KW-0443">Lipid metabolism</keyword>
<protein>
    <recommendedName>
        <fullName evidence="2 10">Lysophospholipase</fullName>
        <ecNumber evidence="2 10">3.1.1.5</ecNumber>
    </recommendedName>
</protein>
<feature type="chain" id="PRO_5012519756" description="Lysophospholipase" evidence="11">
    <location>
        <begin position="16"/>
        <end position="601"/>
    </location>
</feature>